<comment type="caution">
    <text evidence="2">The sequence shown here is derived from an EMBL/GenBank/DDBJ whole genome shotgun (WGS) entry which is preliminary data.</text>
</comment>
<name>A0A426X7I4_ENSVE</name>
<sequence>MVSMSLMRGQLKVGGGCPGTTSSTSITAPMLAQPTDSPSPSEVQEIPLGEATKKAPEASGKHPAEAPSGQRKKAKVHGRHKSYREGEKSRSRAAKGKEPTALVEGTPSPRARPKSVKELCNARLREDGRDYHVIQMEDEFLKLTRVMEALRVDLPKQAIEDYKKSPGFEIGLVQMGRVSLEYGYQLALAQFRARYPDLEVEEDPFKLLSEDSNVTMVDEQPLDDSPLPPKE</sequence>
<organism evidence="2 3">
    <name type="scientific">Ensete ventricosum</name>
    <name type="common">Abyssinian banana</name>
    <name type="synonym">Musa ensete</name>
    <dbReference type="NCBI Taxonomy" id="4639"/>
    <lineage>
        <taxon>Eukaryota</taxon>
        <taxon>Viridiplantae</taxon>
        <taxon>Streptophyta</taxon>
        <taxon>Embryophyta</taxon>
        <taxon>Tracheophyta</taxon>
        <taxon>Spermatophyta</taxon>
        <taxon>Magnoliopsida</taxon>
        <taxon>Liliopsida</taxon>
        <taxon>Zingiberales</taxon>
        <taxon>Musaceae</taxon>
        <taxon>Ensete</taxon>
    </lineage>
</organism>
<dbReference type="EMBL" id="AMZH03025118">
    <property type="protein sequence ID" value="RRT35400.1"/>
    <property type="molecule type" value="Genomic_DNA"/>
</dbReference>
<dbReference type="AlphaFoldDB" id="A0A426X7I4"/>
<proteinExistence type="predicted"/>
<feature type="compositionally biased region" description="Basic residues" evidence="1">
    <location>
        <begin position="70"/>
        <end position="82"/>
    </location>
</feature>
<evidence type="ECO:0000313" key="2">
    <source>
        <dbReference type="EMBL" id="RRT35400.1"/>
    </source>
</evidence>
<feature type="region of interest" description="Disordered" evidence="1">
    <location>
        <begin position="209"/>
        <end position="231"/>
    </location>
</feature>
<evidence type="ECO:0000313" key="3">
    <source>
        <dbReference type="Proteomes" id="UP000287651"/>
    </source>
</evidence>
<gene>
    <name evidence="2" type="ORF">B296_00043745</name>
</gene>
<accession>A0A426X7I4</accession>
<protein>
    <submittedName>
        <fullName evidence="2">Uncharacterized protein</fullName>
    </submittedName>
</protein>
<feature type="compositionally biased region" description="Basic and acidic residues" evidence="1">
    <location>
        <begin position="83"/>
        <end position="98"/>
    </location>
</feature>
<dbReference type="Proteomes" id="UP000287651">
    <property type="component" value="Unassembled WGS sequence"/>
</dbReference>
<feature type="region of interest" description="Disordered" evidence="1">
    <location>
        <begin position="1"/>
        <end position="115"/>
    </location>
</feature>
<feature type="compositionally biased region" description="Basic and acidic residues" evidence="1">
    <location>
        <begin position="51"/>
        <end position="64"/>
    </location>
</feature>
<evidence type="ECO:0000256" key="1">
    <source>
        <dbReference type="SAM" id="MobiDB-lite"/>
    </source>
</evidence>
<reference evidence="2 3" key="1">
    <citation type="journal article" date="2014" name="Agronomy (Basel)">
        <title>A Draft Genome Sequence for Ensete ventricosum, the Drought-Tolerant Tree Against Hunger.</title>
        <authorList>
            <person name="Harrison J."/>
            <person name="Moore K.A."/>
            <person name="Paszkiewicz K."/>
            <person name="Jones T."/>
            <person name="Grant M."/>
            <person name="Ambacheew D."/>
            <person name="Muzemil S."/>
            <person name="Studholme D.J."/>
        </authorList>
    </citation>
    <scope>NUCLEOTIDE SEQUENCE [LARGE SCALE GENOMIC DNA]</scope>
</reference>